<feature type="transmembrane region" description="Helical" evidence="1">
    <location>
        <begin position="239"/>
        <end position="265"/>
    </location>
</feature>
<name>A0A4Z1EVD1_9HELO</name>
<evidence type="ECO:0000256" key="1">
    <source>
        <dbReference type="SAM" id="Phobius"/>
    </source>
</evidence>
<sequence length="310" mass="32657">MDIHKLLLLFLMFALTLAQVVDIDLDTVPSSAVSAGALTTAQTIAGSFGSDLSSMIEALPYPSVSTGAGGFVDLERAKSTVYSTSIVYVSYTNVVATTILPQSTSTAVVTLNVTSTASLMSTILSTELSTTTAVATTAFLTSTILTTEIFSTTAITTISTLSTTLATGLCHLSAQDALTPCTAGVIASATSSAPTISPTSTSSPAIRNKPNGLFRSLGFLNRRAVGSHQHEKRGSGCSAWQASIVITAFFIAFTLVSILCFATILREKREEPSRIHAYKWWVYAAQAAFLGLLIWLLIWSAMATVRNGCN</sequence>
<keyword evidence="4" id="KW-1185">Reference proteome</keyword>
<proteinExistence type="predicted"/>
<dbReference type="AlphaFoldDB" id="A0A4Z1EVD1"/>
<keyword evidence="1" id="KW-0472">Membrane</keyword>
<comment type="caution">
    <text evidence="3">The sequence shown here is derived from an EMBL/GenBank/DDBJ whole genome shotgun (WGS) entry which is preliminary data.</text>
</comment>
<accession>A0A4Z1EVD1</accession>
<gene>
    <name evidence="3" type="ORF">BTUL_0047g00040</name>
</gene>
<dbReference type="EMBL" id="PQXH01000047">
    <property type="protein sequence ID" value="TGO14842.1"/>
    <property type="molecule type" value="Genomic_DNA"/>
</dbReference>
<feature type="transmembrane region" description="Helical" evidence="1">
    <location>
        <begin position="277"/>
        <end position="298"/>
    </location>
</feature>
<dbReference type="Proteomes" id="UP000297777">
    <property type="component" value="Unassembled WGS sequence"/>
</dbReference>
<evidence type="ECO:0000313" key="4">
    <source>
        <dbReference type="Proteomes" id="UP000297777"/>
    </source>
</evidence>
<reference evidence="3 4" key="1">
    <citation type="submission" date="2017-12" db="EMBL/GenBank/DDBJ databases">
        <title>Comparative genomics of Botrytis spp.</title>
        <authorList>
            <person name="Valero-Jimenez C.A."/>
            <person name="Tapia P."/>
            <person name="Veloso J."/>
            <person name="Silva-Moreno E."/>
            <person name="Staats M."/>
            <person name="Valdes J.H."/>
            <person name="Van Kan J.A.L."/>
        </authorList>
    </citation>
    <scope>NUCLEOTIDE SEQUENCE [LARGE SCALE GENOMIC DNA]</scope>
    <source>
        <strain evidence="3 4">Bt9001</strain>
    </source>
</reference>
<evidence type="ECO:0000313" key="3">
    <source>
        <dbReference type="EMBL" id="TGO14842.1"/>
    </source>
</evidence>
<dbReference type="OrthoDB" id="3560239at2759"/>
<keyword evidence="1" id="KW-1133">Transmembrane helix</keyword>
<keyword evidence="1" id="KW-0812">Transmembrane</keyword>
<evidence type="ECO:0000256" key="2">
    <source>
        <dbReference type="SAM" id="SignalP"/>
    </source>
</evidence>
<feature type="signal peptide" evidence="2">
    <location>
        <begin position="1"/>
        <end position="18"/>
    </location>
</feature>
<protein>
    <submittedName>
        <fullName evidence="3">Uncharacterized protein</fullName>
    </submittedName>
</protein>
<feature type="chain" id="PRO_5021197275" evidence="2">
    <location>
        <begin position="19"/>
        <end position="310"/>
    </location>
</feature>
<organism evidence="3 4">
    <name type="scientific">Botrytis tulipae</name>
    <dbReference type="NCBI Taxonomy" id="87230"/>
    <lineage>
        <taxon>Eukaryota</taxon>
        <taxon>Fungi</taxon>
        <taxon>Dikarya</taxon>
        <taxon>Ascomycota</taxon>
        <taxon>Pezizomycotina</taxon>
        <taxon>Leotiomycetes</taxon>
        <taxon>Helotiales</taxon>
        <taxon>Sclerotiniaceae</taxon>
        <taxon>Botrytis</taxon>
    </lineage>
</organism>
<keyword evidence="2" id="KW-0732">Signal</keyword>